<name>A0AC34RD35_9BILA</name>
<dbReference type="WBParaSite" id="JU765_v2.g5773.t1">
    <property type="protein sequence ID" value="JU765_v2.g5773.t1"/>
    <property type="gene ID" value="JU765_v2.g5773"/>
</dbReference>
<dbReference type="Proteomes" id="UP000887576">
    <property type="component" value="Unplaced"/>
</dbReference>
<protein>
    <submittedName>
        <fullName evidence="2">SH3 domain-containing protein</fullName>
    </submittedName>
</protein>
<evidence type="ECO:0000313" key="2">
    <source>
        <dbReference type="WBParaSite" id="JU765_v2.g5773.t1"/>
    </source>
</evidence>
<proteinExistence type="predicted"/>
<organism evidence="1 2">
    <name type="scientific">Panagrolaimus sp. JU765</name>
    <dbReference type="NCBI Taxonomy" id="591449"/>
    <lineage>
        <taxon>Eukaryota</taxon>
        <taxon>Metazoa</taxon>
        <taxon>Ecdysozoa</taxon>
        <taxon>Nematoda</taxon>
        <taxon>Chromadorea</taxon>
        <taxon>Rhabditida</taxon>
        <taxon>Tylenchina</taxon>
        <taxon>Panagrolaimomorpha</taxon>
        <taxon>Panagrolaimoidea</taxon>
        <taxon>Panagrolaimidae</taxon>
        <taxon>Panagrolaimus</taxon>
    </lineage>
</organism>
<sequence>MWTSILNNIIPGRKNNNHRKKVEPKFVFSAPVLIPGNELRRLSTDSSATTAKCTLPSEVPIKQKIFNKNRRQSLESSQFCWINGSQISSFPPGTQTEILKSFVATVDDEVSVPQGSLVSAMYKDSKTGQWIYVKRADGQHGYVPDTICSLLVTVSIVDDHVPGPEKPKISRKKSQQIKRELKKFHKREFEKRAEALFASGLITLERARPRRMPTAAERQFAMNENLRRFLSSLPEFPVPPEELDDDRPEPKLLDSEDSKPVAEGKNIIFEAKSGSQPNLNKFYAENNDDGQEKLKNQRSFSASFPDFDAEFGLIASKPKPPPKNSTATLLRLQNESKTLKPKRRTTTLTTSLARTHKWRPAEPIIHDLVVIQDFRAETKIDLDVRRGDRLTTVFNSVNGWIWATHLRTKNQGFVPNSVVMLASEFS</sequence>
<evidence type="ECO:0000313" key="1">
    <source>
        <dbReference type="Proteomes" id="UP000887576"/>
    </source>
</evidence>
<accession>A0AC34RD35</accession>
<reference evidence="2" key="1">
    <citation type="submission" date="2022-11" db="UniProtKB">
        <authorList>
            <consortium name="WormBaseParasite"/>
        </authorList>
    </citation>
    <scope>IDENTIFICATION</scope>
</reference>